<dbReference type="RefSeq" id="WP_107221208.1">
    <property type="nucleotide sequence ID" value="NZ_CP028339.1"/>
</dbReference>
<keyword evidence="4" id="KW-1185">Reference proteome</keyword>
<dbReference type="GO" id="GO:0016887">
    <property type="term" value="F:ATP hydrolysis activity"/>
    <property type="evidence" value="ECO:0007669"/>
    <property type="project" value="InterPro"/>
</dbReference>
<dbReference type="PANTHER" id="PTHR32114">
    <property type="entry name" value="ABC TRANSPORTER ABCH.3"/>
    <property type="match status" value="1"/>
</dbReference>
<dbReference type="Proteomes" id="UP000241885">
    <property type="component" value="Chromosome"/>
</dbReference>
<name>A0A2R4BNZ6_THAAR</name>
<evidence type="ECO:0000313" key="4">
    <source>
        <dbReference type="Proteomes" id="UP000241885"/>
    </source>
</evidence>
<reference evidence="3 4" key="1">
    <citation type="submission" date="2018-03" db="EMBL/GenBank/DDBJ databases">
        <title>Complete genome sequence of Thauera aromatica, a model organism for studying aromatic compound degradation under denitrifying conditions.</title>
        <authorList>
            <person name="Lo H.-Y."/>
            <person name="Goris T."/>
            <person name="Boll M."/>
            <person name="Mueller J.A."/>
        </authorList>
    </citation>
    <scope>NUCLEOTIDE SEQUENCE [LARGE SCALE GENOMIC DNA]</scope>
    <source>
        <strain evidence="3 4">K172</strain>
    </source>
</reference>
<dbReference type="InterPro" id="IPR038729">
    <property type="entry name" value="Rad50/SbcC_AAA"/>
</dbReference>
<feature type="coiled-coil region" evidence="1">
    <location>
        <begin position="357"/>
        <end position="422"/>
    </location>
</feature>
<dbReference type="EMBL" id="CP028339">
    <property type="protein sequence ID" value="AVR89048.1"/>
    <property type="molecule type" value="Genomic_DNA"/>
</dbReference>
<dbReference type="KEGG" id="tak:Tharo_2145"/>
<dbReference type="Pfam" id="PF13476">
    <property type="entry name" value="AAA_23"/>
    <property type="match status" value="1"/>
</dbReference>
<dbReference type="AlphaFoldDB" id="A0A2R4BNZ6"/>
<evidence type="ECO:0000256" key="1">
    <source>
        <dbReference type="SAM" id="Coils"/>
    </source>
</evidence>
<feature type="domain" description="Rad50/SbcC-type AAA" evidence="2">
    <location>
        <begin position="15"/>
        <end position="64"/>
    </location>
</feature>
<sequence length="603" mass="64265">MKLHSIHADGFLGARTIDLPLIEPITLVAGQNGAGKSSLKDAISFALVADLCRVSKKGDAETLISEGASAARVFVQTDTSDFEVHISKAGKITDHASGREPHAALPFVLDPARFAQLAEADRRIMLFGLLGIETSHKAIGERMTRRGLSAEKIAAVLPLLRAGFSAGEKHAKELASQARGAWKAVTGEPYGDKKAEGWEPPPVAALAGDPSALAENAEARAHEFAQQVSDLQQDLGAARATREAAQQRAVRIERLRDQAGMVERIKSRLATAEENISHCKAQLTAAGSEDPKAPGSYLLRGMASTLGEFVEIADDAGIDASLTNRARTHLAEYRKLHGDPNAKPADPARLAEIRHALQTAESGAANARRDLAAAEAAGAELEDLEKAAQAETPKTGDIETRLADAQRRLADWQTDARKYRDATGAAERRTQQIASAAAHHADVQQWSAIADALSPNGIQAEMIAEALGPLNARLAEHAALAQWQPPRIGADMAITVGGRLYPLLSESERWRADALLAVTIAQLSGLRLVVLDRLDVLDTAGREDALFWLSDVAETGQIDTAIILATLKAAPPAKALPPHIASHWIEHGTLIATHTNQQDLEAA</sequence>
<protein>
    <recommendedName>
        <fullName evidence="2">Rad50/SbcC-type AAA domain-containing protein</fullName>
    </recommendedName>
</protein>
<accession>A0A2R4BNZ6</accession>
<dbReference type="Gene3D" id="3.40.50.300">
    <property type="entry name" value="P-loop containing nucleotide triphosphate hydrolases"/>
    <property type="match status" value="1"/>
</dbReference>
<feature type="coiled-coil region" evidence="1">
    <location>
        <begin position="214"/>
        <end position="282"/>
    </location>
</feature>
<dbReference type="InterPro" id="IPR027417">
    <property type="entry name" value="P-loop_NTPase"/>
</dbReference>
<dbReference type="GO" id="GO:0006302">
    <property type="term" value="P:double-strand break repair"/>
    <property type="evidence" value="ECO:0007669"/>
    <property type="project" value="InterPro"/>
</dbReference>
<evidence type="ECO:0000259" key="2">
    <source>
        <dbReference type="Pfam" id="PF13476"/>
    </source>
</evidence>
<evidence type="ECO:0000313" key="3">
    <source>
        <dbReference type="EMBL" id="AVR89048.1"/>
    </source>
</evidence>
<organism evidence="3 4">
    <name type="scientific">Thauera aromatica K172</name>
    <dbReference type="NCBI Taxonomy" id="44139"/>
    <lineage>
        <taxon>Bacteria</taxon>
        <taxon>Pseudomonadati</taxon>
        <taxon>Pseudomonadota</taxon>
        <taxon>Betaproteobacteria</taxon>
        <taxon>Rhodocyclales</taxon>
        <taxon>Zoogloeaceae</taxon>
        <taxon>Thauera</taxon>
    </lineage>
</organism>
<proteinExistence type="predicted"/>
<dbReference type="PANTHER" id="PTHR32114:SF2">
    <property type="entry name" value="ABC TRANSPORTER ABCH.3"/>
    <property type="match status" value="1"/>
</dbReference>
<dbReference type="SUPFAM" id="SSF52540">
    <property type="entry name" value="P-loop containing nucleoside triphosphate hydrolases"/>
    <property type="match status" value="1"/>
</dbReference>
<gene>
    <name evidence="3" type="ORF">Tharo_2145</name>
</gene>
<keyword evidence="1" id="KW-0175">Coiled coil</keyword>
<dbReference type="OrthoDB" id="9815944at2"/>